<dbReference type="InterPro" id="IPR008948">
    <property type="entry name" value="L-Aspartase-like"/>
</dbReference>
<dbReference type="FunFam" id="1.20.200.10:FF:000008">
    <property type="entry name" value="Adenylosuccinate lyase"/>
    <property type="match status" value="1"/>
</dbReference>
<keyword evidence="16" id="KW-1185">Reference proteome</keyword>
<organism evidence="15 16">
    <name type="scientific">Fannyhessea vaginae DSM 15829</name>
    <dbReference type="NCBI Taxonomy" id="525256"/>
    <lineage>
        <taxon>Bacteria</taxon>
        <taxon>Bacillati</taxon>
        <taxon>Actinomycetota</taxon>
        <taxon>Coriobacteriia</taxon>
        <taxon>Coriobacteriales</taxon>
        <taxon>Atopobiaceae</taxon>
        <taxon>Fannyhessea</taxon>
    </lineage>
</organism>
<dbReference type="PANTHER" id="PTHR43172">
    <property type="entry name" value="ADENYLOSUCCINATE LYASE"/>
    <property type="match status" value="1"/>
</dbReference>
<dbReference type="UniPathway" id="UPA00074">
    <property type="reaction ID" value="UER00132"/>
</dbReference>
<dbReference type="GO" id="GO:0070626">
    <property type="term" value="F:(S)-2-(5-amino-1-(5-phospho-D-ribosyl)imidazole-4-carboxamido) succinate lyase (fumarate-forming) activity"/>
    <property type="evidence" value="ECO:0007669"/>
    <property type="project" value="TreeGrafter"/>
</dbReference>
<evidence type="ECO:0000256" key="9">
    <source>
        <dbReference type="ARBA" id="ARBA00030717"/>
    </source>
</evidence>
<evidence type="ECO:0000256" key="11">
    <source>
        <dbReference type="NCBIfam" id="TIGR00928"/>
    </source>
</evidence>
<keyword evidence="13" id="KW-0472">Membrane</keyword>
<dbReference type="EC" id="4.3.2.2" evidence="4 11"/>
<comment type="caution">
    <text evidence="15">The sequence shown here is derived from an EMBL/GenBank/DDBJ whole genome shotgun (WGS) entry which is preliminary data.</text>
</comment>
<dbReference type="UniPathway" id="UPA00075">
    <property type="reaction ID" value="UER00336"/>
</dbReference>
<evidence type="ECO:0000256" key="6">
    <source>
        <dbReference type="ARBA" id="ARBA00022755"/>
    </source>
</evidence>
<dbReference type="PROSITE" id="PS00163">
    <property type="entry name" value="FUMARATE_LYASES"/>
    <property type="match status" value="1"/>
</dbReference>
<dbReference type="PRINTS" id="PR00149">
    <property type="entry name" value="FUMRATELYASE"/>
</dbReference>
<dbReference type="SMART" id="SM00998">
    <property type="entry name" value="ADSL_C"/>
    <property type="match status" value="1"/>
</dbReference>
<reference evidence="15 16" key="1">
    <citation type="submission" date="2011-02" db="EMBL/GenBank/DDBJ databases">
        <authorList>
            <person name="Muzny D."/>
            <person name="Qin X."/>
            <person name="Buhay C."/>
            <person name="Dugan-Rocha S."/>
            <person name="Ding Y."/>
            <person name="Chen G."/>
            <person name="Hawes A."/>
            <person name="Holder M."/>
            <person name="Jhangiani S."/>
            <person name="Johnson A."/>
            <person name="Khan Z."/>
            <person name="Li Z."/>
            <person name="Liu W."/>
            <person name="Liu X."/>
            <person name="Perez L."/>
            <person name="Shen H."/>
            <person name="Wang Q."/>
            <person name="Watt J."/>
            <person name="Xi L."/>
            <person name="Xin Y."/>
            <person name="Zhou J."/>
            <person name="Deng J."/>
            <person name="Jiang H."/>
            <person name="Liu Y."/>
            <person name="Qu J."/>
            <person name="Song X.-Z."/>
            <person name="Zhang L."/>
            <person name="Villasana D."/>
            <person name="Johnson A."/>
            <person name="Liu J."/>
            <person name="Liyanage D."/>
            <person name="Lorensuhewa L."/>
            <person name="Robinson T."/>
            <person name="Song A."/>
            <person name="Song B.-B."/>
            <person name="Dinh H."/>
            <person name="Thornton R."/>
            <person name="Coyle M."/>
            <person name="Francisco L."/>
            <person name="Jackson L."/>
            <person name="Javaid M."/>
            <person name="Korchina V."/>
            <person name="Kovar C."/>
            <person name="Mata R."/>
            <person name="Mathew T."/>
            <person name="Ngo R."/>
            <person name="Nguyen L."/>
            <person name="Nguyen N."/>
            <person name="Okwuonu G."/>
            <person name="Ongeri F."/>
            <person name="Pham C."/>
            <person name="Simmons D."/>
            <person name="Wilczek-Boney K."/>
            <person name="Hale W."/>
            <person name="Jakkamsetti A."/>
            <person name="Pham P."/>
            <person name="Ruth R."/>
            <person name="San Lucas F."/>
            <person name="Warren J."/>
            <person name="Zhang J."/>
            <person name="Zhao Z."/>
            <person name="Zhou C."/>
            <person name="Zhu D."/>
            <person name="Lee S."/>
            <person name="Bess C."/>
            <person name="Blankenburg K."/>
            <person name="Forbes L."/>
            <person name="Fu Q."/>
            <person name="Gubbala S."/>
            <person name="Hirani K."/>
            <person name="Jayaseelan J.C."/>
            <person name="Lara F."/>
            <person name="Munidasa M."/>
            <person name="Palculict T."/>
            <person name="Patil S."/>
            <person name="Pu L.-L."/>
            <person name="Saada N."/>
            <person name="Tang L."/>
            <person name="Weissenberger G."/>
            <person name="Zhu Y."/>
            <person name="Hemphill L."/>
            <person name="Shang Y."/>
            <person name="Youmans B."/>
            <person name="Ayvaz T."/>
            <person name="Ross M."/>
            <person name="Santibanez J."/>
            <person name="Aqrawi P."/>
            <person name="Gross S."/>
            <person name="Joshi V."/>
            <person name="Fowler G."/>
            <person name="Nazareth L."/>
            <person name="Reid J."/>
            <person name="Worley K."/>
            <person name="Petrosino J."/>
            <person name="Highlander S."/>
            <person name="Gibbs R."/>
        </authorList>
    </citation>
    <scope>NUCLEOTIDE SEQUENCE [LARGE SCALE GENOMIC DNA]</scope>
    <source>
        <strain evidence="15 16">DSM 15829</strain>
    </source>
</reference>
<evidence type="ECO:0000313" key="15">
    <source>
        <dbReference type="EMBL" id="EGF23218.1"/>
    </source>
</evidence>
<evidence type="ECO:0000256" key="12">
    <source>
        <dbReference type="RuleBase" id="RU361172"/>
    </source>
</evidence>
<keyword evidence="7 12" id="KW-0456">Lyase</keyword>
<dbReference type="InterPro" id="IPR004769">
    <property type="entry name" value="Pur_lyase"/>
</dbReference>
<comment type="pathway">
    <text evidence="1 12">Purine metabolism; IMP biosynthesis via de novo pathway; 5-amino-1-(5-phospho-D-ribosyl)imidazole-4-carboxamide from 5-amino-1-(5-phospho-D-ribosyl)imidazole-4-carboxylate: step 2/2.</text>
</comment>
<gene>
    <name evidence="15" type="primary">purB</name>
    <name evidence="15" type="ORF">HMPREF0091_10165</name>
</gene>
<evidence type="ECO:0000256" key="3">
    <source>
        <dbReference type="ARBA" id="ARBA00008273"/>
    </source>
</evidence>
<comment type="pathway">
    <text evidence="2 12">Purine metabolism; AMP biosynthesis via de novo pathway; AMP from IMP: step 2/2.</text>
</comment>
<dbReference type="InterPro" id="IPR019468">
    <property type="entry name" value="AdenyloSucc_lyase_C"/>
</dbReference>
<keyword evidence="13" id="KW-1133">Transmembrane helix</keyword>
<evidence type="ECO:0000256" key="10">
    <source>
        <dbReference type="ARBA" id="ARBA00049115"/>
    </source>
</evidence>
<evidence type="ECO:0000259" key="14">
    <source>
        <dbReference type="SMART" id="SM00998"/>
    </source>
</evidence>
<evidence type="ECO:0000313" key="16">
    <source>
        <dbReference type="Proteomes" id="UP000005947"/>
    </source>
</evidence>
<dbReference type="GO" id="GO:0004018">
    <property type="term" value="F:N6-(1,2-dicarboxyethyl)AMP AMP-lyase (fumarate-forming) activity"/>
    <property type="evidence" value="ECO:0007669"/>
    <property type="project" value="UniProtKB-UniRule"/>
</dbReference>
<dbReference type="GO" id="GO:0044208">
    <property type="term" value="P:'de novo' AMP biosynthetic process"/>
    <property type="evidence" value="ECO:0007669"/>
    <property type="project" value="UniProtKB-UniPathway"/>
</dbReference>
<evidence type="ECO:0000256" key="2">
    <source>
        <dbReference type="ARBA" id="ARBA00004734"/>
    </source>
</evidence>
<comment type="similarity">
    <text evidence="3 12">Belongs to the lyase 1 family. Adenylosuccinate lyase subfamily.</text>
</comment>
<evidence type="ECO:0000256" key="1">
    <source>
        <dbReference type="ARBA" id="ARBA00004706"/>
    </source>
</evidence>
<dbReference type="AlphaFoldDB" id="F1T5T4"/>
<dbReference type="PRINTS" id="PR00145">
    <property type="entry name" value="ARGSUCLYASE"/>
</dbReference>
<dbReference type="GO" id="GO:0005829">
    <property type="term" value="C:cytosol"/>
    <property type="evidence" value="ECO:0007669"/>
    <property type="project" value="TreeGrafter"/>
</dbReference>
<dbReference type="GO" id="GO:0006189">
    <property type="term" value="P:'de novo' IMP biosynthetic process"/>
    <property type="evidence" value="ECO:0007669"/>
    <property type="project" value="UniProtKB-UniPathway"/>
</dbReference>
<feature type="transmembrane region" description="Helical" evidence="13">
    <location>
        <begin position="12"/>
        <end position="37"/>
    </location>
</feature>
<dbReference type="eggNOG" id="COG0015">
    <property type="taxonomic scope" value="Bacteria"/>
</dbReference>
<comment type="catalytic activity">
    <reaction evidence="8">
        <text>(2S)-2-[5-amino-1-(5-phospho-beta-D-ribosyl)imidazole-4-carboxamido]succinate = 5-amino-1-(5-phospho-beta-D-ribosyl)imidazole-4-carboxamide + fumarate</text>
        <dbReference type="Rhea" id="RHEA:23920"/>
        <dbReference type="ChEBI" id="CHEBI:29806"/>
        <dbReference type="ChEBI" id="CHEBI:58443"/>
        <dbReference type="ChEBI" id="CHEBI:58475"/>
        <dbReference type="EC" id="4.3.2.2"/>
    </reaction>
    <physiologicalReaction direction="left-to-right" evidence="8">
        <dbReference type="Rhea" id="RHEA:23921"/>
    </physiologicalReaction>
</comment>
<dbReference type="EMBL" id="ACGK02000001">
    <property type="protein sequence ID" value="EGF23218.1"/>
    <property type="molecule type" value="Genomic_DNA"/>
</dbReference>
<dbReference type="Proteomes" id="UP000005947">
    <property type="component" value="Unassembled WGS sequence"/>
</dbReference>
<comment type="catalytic activity">
    <reaction evidence="10">
        <text>N(6)-(1,2-dicarboxyethyl)-AMP = fumarate + AMP</text>
        <dbReference type="Rhea" id="RHEA:16853"/>
        <dbReference type="ChEBI" id="CHEBI:29806"/>
        <dbReference type="ChEBI" id="CHEBI:57567"/>
        <dbReference type="ChEBI" id="CHEBI:456215"/>
        <dbReference type="EC" id="4.3.2.2"/>
    </reaction>
    <physiologicalReaction direction="left-to-right" evidence="10">
        <dbReference type="Rhea" id="RHEA:16854"/>
    </physiologicalReaction>
</comment>
<evidence type="ECO:0000256" key="5">
    <source>
        <dbReference type="ARBA" id="ARBA00017058"/>
    </source>
</evidence>
<protein>
    <recommendedName>
        <fullName evidence="5 11">Adenylosuccinate lyase</fullName>
        <shortName evidence="12">ASL</shortName>
        <ecNumber evidence="4 11">4.3.2.2</ecNumber>
    </recommendedName>
    <alternativeName>
        <fullName evidence="9 12">Adenylosuccinase</fullName>
    </alternativeName>
</protein>
<keyword evidence="6 12" id="KW-0658">Purine biosynthesis</keyword>
<dbReference type="Gene3D" id="1.10.275.60">
    <property type="match status" value="1"/>
</dbReference>
<dbReference type="InterPro" id="IPR000362">
    <property type="entry name" value="Fumarate_lyase_fam"/>
</dbReference>
<dbReference type="InterPro" id="IPR022761">
    <property type="entry name" value="Fumarate_lyase_N"/>
</dbReference>
<evidence type="ECO:0000256" key="13">
    <source>
        <dbReference type="SAM" id="Phobius"/>
    </source>
</evidence>
<proteinExistence type="inferred from homology"/>
<evidence type="ECO:0000256" key="7">
    <source>
        <dbReference type="ARBA" id="ARBA00023239"/>
    </source>
</evidence>
<evidence type="ECO:0000256" key="8">
    <source>
        <dbReference type="ARBA" id="ARBA00024477"/>
    </source>
</evidence>
<dbReference type="Pfam" id="PF10397">
    <property type="entry name" value="ADSL_C"/>
    <property type="match status" value="1"/>
</dbReference>
<dbReference type="NCBIfam" id="TIGR00928">
    <property type="entry name" value="purB"/>
    <property type="match status" value="1"/>
</dbReference>
<accession>F1T5T4</accession>
<keyword evidence="13" id="KW-0812">Transmembrane</keyword>
<name>F1T5T4_9ACTN</name>
<dbReference type="PANTHER" id="PTHR43172:SF1">
    <property type="entry name" value="ADENYLOSUCCINATE LYASE"/>
    <property type="match status" value="1"/>
</dbReference>
<dbReference type="SUPFAM" id="SSF48557">
    <property type="entry name" value="L-aspartase-like"/>
    <property type="match status" value="1"/>
</dbReference>
<dbReference type="Gene3D" id="1.10.40.30">
    <property type="entry name" value="Fumarase/aspartase (C-terminal domain)"/>
    <property type="match status" value="1"/>
</dbReference>
<dbReference type="InterPro" id="IPR020557">
    <property type="entry name" value="Fumarate_lyase_CS"/>
</dbReference>
<dbReference type="CDD" id="cd01360">
    <property type="entry name" value="Adenylsuccinate_lyase_1"/>
    <property type="match status" value="1"/>
</dbReference>
<evidence type="ECO:0000256" key="4">
    <source>
        <dbReference type="ARBA" id="ARBA00012339"/>
    </source>
</evidence>
<dbReference type="Pfam" id="PF00206">
    <property type="entry name" value="Lyase_1"/>
    <property type="match status" value="1"/>
</dbReference>
<sequence length="504" mass="56394">MSVQAVLRHAFITAYLLFFVFIFRTYIVGILNTYIILQGLGKKGSLMIDRYTQPAMGHIFSLENKYNVWKEIEVCACEAQAELGLIGITKDEAAWIRAHAACNKEEIDALEAQVNHDVIAFLTNMASYIDKDVPAEAPHPSRWVHFGMTSTDLGDTALCYMLSQALDILKDDVTRLGEICKRRAFEEKSTLCVGRTHGIHAEPMTFGMKFASWAQELKRDLDRLNNAQESVSYGAISGAVGTYSSIDPRVEQMVCEKLHLKVDPLSTQVISRDHHAYVAGVLAVCAATCERITTEIRGLQKTDTLEVEEPFKKKQKGSSAMPHKRNPITAEKVCGLARVVKANAQVAYDNVALWHERDISHSSNERVALADSFIALDHMFTCLIRIVDGLVLYPKRMLANLNKTRGLIYSSKVLLALVDTGMTREDAYLIVQSCAMKTWKEIQECEQGTSFKEKLKADPACVLSDDELDTIFDPQQFLTHTSIVFDRLQALDFACACHEKINGE</sequence>
<feature type="domain" description="Adenylosuccinate lyase C-terminal" evidence="14">
    <location>
        <begin position="405"/>
        <end position="489"/>
    </location>
</feature>
<dbReference type="Gene3D" id="1.20.200.10">
    <property type="entry name" value="Fumarase/aspartase (Central domain)"/>
    <property type="match status" value="1"/>
</dbReference>